<gene>
    <name evidence="2" type="ORF">PhaeoP97_02248</name>
</gene>
<reference evidence="3" key="1">
    <citation type="submission" date="2016-07" db="EMBL/GenBank/DDBJ databases">
        <title>Phaeobacter portensis sp. nov., a tropodithietic acid producing bacterium isolated from a German harbor.</title>
        <authorList>
            <person name="Freese H.M."/>
            <person name="Bunk B."/>
            <person name="Breider S."/>
            <person name="Brinkhoff T."/>
        </authorList>
    </citation>
    <scope>NUCLEOTIDE SEQUENCE [LARGE SCALE GENOMIC DNA]</scope>
    <source>
        <strain evidence="3">P97</strain>
    </source>
</reference>
<organism evidence="2 3">
    <name type="scientific">Phaeobacter porticola</name>
    <dbReference type="NCBI Taxonomy" id="1844006"/>
    <lineage>
        <taxon>Bacteria</taxon>
        <taxon>Pseudomonadati</taxon>
        <taxon>Pseudomonadota</taxon>
        <taxon>Alphaproteobacteria</taxon>
        <taxon>Rhodobacterales</taxon>
        <taxon>Roseobacteraceae</taxon>
        <taxon>Phaeobacter</taxon>
    </lineage>
</organism>
<dbReference type="EMBL" id="CP016364">
    <property type="protein sequence ID" value="APG47642.1"/>
    <property type="molecule type" value="Genomic_DNA"/>
</dbReference>
<feature type="region of interest" description="Disordered" evidence="1">
    <location>
        <begin position="1"/>
        <end position="25"/>
    </location>
</feature>
<evidence type="ECO:0000313" key="2">
    <source>
        <dbReference type="EMBL" id="APG47642.1"/>
    </source>
</evidence>
<name>A0A1L3I6J8_9RHOB</name>
<dbReference type="KEGG" id="php:PhaeoP97_02248"/>
<dbReference type="AlphaFoldDB" id="A0A1L3I6J8"/>
<proteinExistence type="predicted"/>
<evidence type="ECO:0000313" key="3">
    <source>
        <dbReference type="Proteomes" id="UP000183859"/>
    </source>
</evidence>
<accession>A0A1L3I6J8</accession>
<dbReference type="Proteomes" id="UP000183859">
    <property type="component" value="Chromosome"/>
</dbReference>
<sequence>MCAQQLGHGITQGGDDAESKHEQDTKRGAVMCHAATLGAGAGGCKQGLRLGFGGTCVPYAPPERRAVCSAVRHVDCQTAERGFFVFVVHISTSLAHGFNAGIQWHEMLAIAAQGQ</sequence>
<keyword evidence="3" id="KW-1185">Reference proteome</keyword>
<protein>
    <submittedName>
        <fullName evidence="2">Uncharacterized protein</fullName>
    </submittedName>
</protein>
<evidence type="ECO:0000256" key="1">
    <source>
        <dbReference type="SAM" id="MobiDB-lite"/>
    </source>
</evidence>